<dbReference type="InterPro" id="IPR043472">
    <property type="entry name" value="Macro_dom-like"/>
</dbReference>
<dbReference type="Gene3D" id="3.40.220.10">
    <property type="entry name" value="Leucine Aminopeptidase, subunit E, domain 1"/>
    <property type="match status" value="1"/>
</dbReference>
<dbReference type="PROSITE" id="PS00631">
    <property type="entry name" value="CYTOSOL_AP"/>
    <property type="match status" value="1"/>
</dbReference>
<proteinExistence type="inferred from homology"/>
<dbReference type="AlphaFoldDB" id="A0A8S8XC79"/>
<keyword evidence="8" id="KW-0963">Cytoplasm</keyword>
<dbReference type="RefSeq" id="WP_420242555.1">
    <property type="nucleotide sequence ID" value="NZ_BOPV01000001.1"/>
</dbReference>
<dbReference type="InterPro" id="IPR023042">
    <property type="entry name" value="Peptidase_M17_leu_NH2_pept"/>
</dbReference>
<keyword evidence="7 8" id="KW-0464">Manganese</keyword>
<dbReference type="SUPFAM" id="SSF53187">
    <property type="entry name" value="Zn-dependent exopeptidases"/>
    <property type="match status" value="1"/>
</dbReference>
<dbReference type="SUPFAM" id="SSF52949">
    <property type="entry name" value="Macro domain-like"/>
    <property type="match status" value="1"/>
</dbReference>
<name>A0A8S8XC79_9PROT</name>
<comment type="function">
    <text evidence="8">Presumably involved in the processing and regular turnover of intracellular proteins. Catalyzes the removal of unsubstituted N-terminal amino acids from various peptides.</text>
</comment>
<dbReference type="Pfam" id="PF02789">
    <property type="entry name" value="Peptidase_M17_N"/>
    <property type="match status" value="1"/>
</dbReference>
<comment type="cofactor">
    <cofactor evidence="8">
        <name>Mn(2+)</name>
        <dbReference type="ChEBI" id="CHEBI:29035"/>
    </cofactor>
    <text evidence="8">Binds 2 manganese ions per subunit.</text>
</comment>
<evidence type="ECO:0000256" key="4">
    <source>
        <dbReference type="ARBA" id="ARBA00022438"/>
    </source>
</evidence>
<keyword evidence="4 8" id="KW-0031">Aminopeptidase</keyword>
<accession>A0A8S8XC79</accession>
<feature type="binding site" evidence="8">
    <location>
        <position position="261"/>
    </location>
    <ligand>
        <name>Mn(2+)</name>
        <dbReference type="ChEBI" id="CHEBI:29035"/>
        <label>2</label>
    </ligand>
</feature>
<dbReference type="GO" id="GO:0005737">
    <property type="term" value="C:cytoplasm"/>
    <property type="evidence" value="ECO:0007669"/>
    <property type="project" value="UniProtKB-SubCell"/>
</dbReference>
<dbReference type="Proteomes" id="UP000681075">
    <property type="component" value="Unassembled WGS sequence"/>
</dbReference>
<feature type="binding site" evidence="8">
    <location>
        <position position="284"/>
    </location>
    <ligand>
        <name>Mn(2+)</name>
        <dbReference type="ChEBI" id="CHEBI:29035"/>
        <label>2</label>
    </ligand>
</feature>
<dbReference type="InterPro" id="IPR011356">
    <property type="entry name" value="Leucine_aapep/pepB"/>
</dbReference>
<comment type="catalytic activity">
    <reaction evidence="2 8">
        <text>Release of an N-terminal amino acid, preferentially leucine, but not glutamic or aspartic acids.</text>
        <dbReference type="EC" id="3.4.11.10"/>
    </reaction>
</comment>
<comment type="similarity">
    <text evidence="3 8">Belongs to the peptidase M17 family.</text>
</comment>
<dbReference type="HAMAP" id="MF_00181">
    <property type="entry name" value="Cytosol_peptidase_M17"/>
    <property type="match status" value="1"/>
</dbReference>
<dbReference type="GO" id="GO:0030145">
    <property type="term" value="F:manganese ion binding"/>
    <property type="evidence" value="ECO:0007669"/>
    <property type="project" value="UniProtKB-UniRule"/>
</dbReference>
<evidence type="ECO:0000256" key="2">
    <source>
        <dbReference type="ARBA" id="ARBA00000967"/>
    </source>
</evidence>
<feature type="binding site" evidence="8">
    <location>
        <position position="343"/>
    </location>
    <ligand>
        <name>Mn(2+)</name>
        <dbReference type="ChEBI" id="CHEBI:29035"/>
        <label>1</label>
    </ligand>
</feature>
<dbReference type="NCBIfam" id="NF002074">
    <property type="entry name" value="PRK00913.1-4"/>
    <property type="match status" value="1"/>
</dbReference>
<dbReference type="Pfam" id="PF00883">
    <property type="entry name" value="Peptidase_M17"/>
    <property type="match status" value="1"/>
</dbReference>
<dbReference type="EC" id="3.4.11.10" evidence="8"/>
<evidence type="ECO:0000256" key="3">
    <source>
        <dbReference type="ARBA" id="ARBA00009528"/>
    </source>
</evidence>
<dbReference type="InterPro" id="IPR008283">
    <property type="entry name" value="Peptidase_M17_N"/>
</dbReference>
<dbReference type="EMBL" id="BOPV01000001">
    <property type="protein sequence ID" value="GIL39451.1"/>
    <property type="molecule type" value="Genomic_DNA"/>
</dbReference>
<keyword evidence="8" id="KW-0479">Metal-binding</keyword>
<dbReference type="Gene3D" id="3.40.630.10">
    <property type="entry name" value="Zn peptidases"/>
    <property type="match status" value="1"/>
</dbReference>
<comment type="caution">
    <text evidence="10">The sequence shown here is derived from an EMBL/GenBank/DDBJ whole genome shotgun (WGS) entry which is preliminary data.</text>
</comment>
<feature type="binding site" evidence="8">
    <location>
        <position position="345"/>
    </location>
    <ligand>
        <name>Mn(2+)</name>
        <dbReference type="ChEBI" id="CHEBI:29035"/>
        <label>2</label>
    </ligand>
</feature>
<feature type="active site" evidence="8">
    <location>
        <position position="347"/>
    </location>
</feature>
<evidence type="ECO:0000256" key="1">
    <source>
        <dbReference type="ARBA" id="ARBA00000135"/>
    </source>
</evidence>
<reference evidence="10" key="1">
    <citation type="submission" date="2021-02" db="EMBL/GenBank/DDBJ databases">
        <title>Genome sequence of Rhodospirillales sp. strain TMPK1 isolated from soil.</title>
        <authorList>
            <person name="Nakai R."/>
            <person name="Kusada H."/>
            <person name="Tamaki H."/>
        </authorList>
    </citation>
    <scope>NUCLEOTIDE SEQUENCE</scope>
    <source>
        <strain evidence="10">TMPK1</strain>
    </source>
</reference>
<dbReference type="PANTHER" id="PTHR11963:SF23">
    <property type="entry name" value="CYTOSOL AMINOPEPTIDASE"/>
    <property type="match status" value="1"/>
</dbReference>
<evidence type="ECO:0000256" key="7">
    <source>
        <dbReference type="ARBA" id="ARBA00023211"/>
    </source>
</evidence>
<dbReference type="NCBIfam" id="NF002073">
    <property type="entry name" value="PRK00913.1-2"/>
    <property type="match status" value="1"/>
</dbReference>
<keyword evidence="6 8" id="KW-0378">Hydrolase</keyword>
<keyword evidence="5 8" id="KW-0645">Protease</keyword>
<feature type="domain" description="Cytosol aminopeptidase" evidence="9">
    <location>
        <begin position="341"/>
        <end position="348"/>
    </location>
</feature>
<dbReference type="InterPro" id="IPR000819">
    <property type="entry name" value="Peptidase_M17_C"/>
</dbReference>
<dbReference type="PANTHER" id="PTHR11963">
    <property type="entry name" value="LEUCINE AMINOPEPTIDASE-RELATED"/>
    <property type="match status" value="1"/>
</dbReference>
<gene>
    <name evidence="8 10" type="primary">pepA</name>
    <name evidence="10" type="ORF">TMPK1_16880</name>
</gene>
<feature type="active site" evidence="8">
    <location>
        <position position="273"/>
    </location>
</feature>
<dbReference type="PRINTS" id="PR00481">
    <property type="entry name" value="LAMNOPPTDASE"/>
</dbReference>
<evidence type="ECO:0000256" key="8">
    <source>
        <dbReference type="HAMAP-Rule" id="MF_00181"/>
    </source>
</evidence>
<organism evidence="10 11">
    <name type="scientific">Roseiterribacter gracilis</name>
    <dbReference type="NCBI Taxonomy" id="2812848"/>
    <lineage>
        <taxon>Bacteria</taxon>
        <taxon>Pseudomonadati</taxon>
        <taxon>Pseudomonadota</taxon>
        <taxon>Alphaproteobacteria</taxon>
        <taxon>Rhodospirillales</taxon>
        <taxon>Roseiterribacteraceae</taxon>
        <taxon>Roseiterribacter</taxon>
    </lineage>
</organism>
<protein>
    <recommendedName>
        <fullName evidence="8">Probable cytosol aminopeptidase</fullName>
        <ecNumber evidence="8">3.4.11.1</ecNumber>
    </recommendedName>
    <alternativeName>
        <fullName evidence="8">Leucine aminopeptidase</fullName>
        <shortName evidence="8">LAP</shortName>
        <ecNumber evidence="8">3.4.11.10</ecNumber>
    </alternativeName>
    <alternativeName>
        <fullName evidence="8">Leucyl aminopeptidase</fullName>
    </alternativeName>
</protein>
<evidence type="ECO:0000313" key="10">
    <source>
        <dbReference type="EMBL" id="GIL39451.1"/>
    </source>
</evidence>
<evidence type="ECO:0000259" key="9">
    <source>
        <dbReference type="PROSITE" id="PS00631"/>
    </source>
</evidence>
<keyword evidence="11" id="KW-1185">Reference proteome</keyword>
<comment type="catalytic activity">
    <reaction evidence="1 8">
        <text>Release of an N-terminal amino acid, Xaa-|-Yaa-, in which Xaa is preferably Leu, but may be other amino acids including Pro although not Arg or Lys, and Yaa may be Pro. Amino acid amides and methyl esters are also readily hydrolyzed, but rates on arylamides are exceedingly low.</text>
        <dbReference type="EC" id="3.4.11.1"/>
    </reaction>
</comment>
<feature type="binding site" evidence="8">
    <location>
        <position position="266"/>
    </location>
    <ligand>
        <name>Mn(2+)</name>
        <dbReference type="ChEBI" id="CHEBI:29035"/>
        <label>2</label>
    </ligand>
</feature>
<dbReference type="GO" id="GO:0070006">
    <property type="term" value="F:metalloaminopeptidase activity"/>
    <property type="evidence" value="ECO:0007669"/>
    <property type="project" value="InterPro"/>
</dbReference>
<feature type="binding site" evidence="8">
    <location>
        <position position="345"/>
    </location>
    <ligand>
        <name>Mn(2+)</name>
        <dbReference type="ChEBI" id="CHEBI:29035"/>
        <label>1</label>
    </ligand>
</feature>
<dbReference type="EC" id="3.4.11.1" evidence="8"/>
<sequence>MKISFVEPTLPISGTVVLGLADAVPSGQAAALDRAAGGALGRAILVAGFKGKKDETLTLTAPTGGLKLDRVVLIGLGGKDIDNGAWTNLGGKTYATLASAHVTKATIALPFPSPEAAASFAFGFKLRSYKFEKYKSAKKKDDRPSPQAIEIAVAKSAVAKKSYAAHAAVADGIFLTRDLVTEPPNVLYPKSFAARAKAALTPLGVKVEILGEKEMKKLGMGALLGVAQGSVQEPQLVVMQWNGAGGTARTKKNKPVAFIGKGVTFDSGGISLKPGAGMWDMKWDMGGAGVVTGLMAALAGRKAKVDAIGVIGLVENMPDANAQRPGDVVTSMSGQTIEVLNTDAEGRLVLADALWYTQNRFKPSMMIDLATLTGAVLIALGTEYAGLMANDDKLADELLAAGTRTGELLWRLPLSDAFDKMIDCDVADMKNIAGERHAGSSIGGQFLARFVNGVPWAHLDIAGTTFLPKDKPLSPKGATAYGVRLLNDWVANKFER</sequence>
<feature type="binding site" evidence="8">
    <location>
        <position position="266"/>
    </location>
    <ligand>
        <name>Mn(2+)</name>
        <dbReference type="ChEBI" id="CHEBI:29035"/>
        <label>1</label>
    </ligand>
</feature>
<dbReference type="NCBIfam" id="NF002075">
    <property type="entry name" value="PRK00913.2-2"/>
    <property type="match status" value="1"/>
</dbReference>
<comment type="subcellular location">
    <subcellularLocation>
        <location evidence="8">Cytoplasm</location>
    </subcellularLocation>
</comment>
<evidence type="ECO:0000313" key="11">
    <source>
        <dbReference type="Proteomes" id="UP000681075"/>
    </source>
</evidence>
<evidence type="ECO:0000256" key="6">
    <source>
        <dbReference type="ARBA" id="ARBA00022801"/>
    </source>
</evidence>
<dbReference type="GO" id="GO:0006508">
    <property type="term" value="P:proteolysis"/>
    <property type="evidence" value="ECO:0007669"/>
    <property type="project" value="UniProtKB-KW"/>
</dbReference>
<dbReference type="NCBIfam" id="NF002077">
    <property type="entry name" value="PRK00913.2-4"/>
    <property type="match status" value="1"/>
</dbReference>
<dbReference type="CDD" id="cd00433">
    <property type="entry name" value="Peptidase_M17"/>
    <property type="match status" value="1"/>
</dbReference>
<evidence type="ECO:0000256" key="5">
    <source>
        <dbReference type="ARBA" id="ARBA00022670"/>
    </source>
</evidence>